<gene>
    <name evidence="1" type="ORF">CKM354_000001500</name>
</gene>
<organism evidence="1 2">
    <name type="scientific">Cercospora kikuchii</name>
    <dbReference type="NCBI Taxonomy" id="84275"/>
    <lineage>
        <taxon>Eukaryota</taxon>
        <taxon>Fungi</taxon>
        <taxon>Dikarya</taxon>
        <taxon>Ascomycota</taxon>
        <taxon>Pezizomycotina</taxon>
        <taxon>Dothideomycetes</taxon>
        <taxon>Dothideomycetidae</taxon>
        <taxon>Mycosphaerellales</taxon>
        <taxon>Mycosphaerellaceae</taxon>
        <taxon>Cercospora</taxon>
    </lineage>
</organism>
<evidence type="ECO:0000313" key="2">
    <source>
        <dbReference type="Proteomes" id="UP000825890"/>
    </source>
</evidence>
<protein>
    <submittedName>
        <fullName evidence="1">Uncharacterized protein</fullName>
    </submittedName>
</protein>
<sequence>MDKPFESVEIVFSSQKQLRKRMKKASSQGSLDMETYNFISTKIIPSFDTRGWNSTKAGRVWNLSPHRIIELKTVNREKGDWTATMIVNKIPPTDVSPDTTSISEPKKFSVGEPASCVAPEADPSPVLIRDVQLAEQARASQAPVNIEPDSALSSDYEDSIVGDMKTLEDIPNDHVFPTCIICARMIYIRCATSRFPAQFKTNNMVLPTTCSQCKNVVPGIPPPFVETKNDPKLFETMGIHVSMMARSDMMRIARTVVGEDAHLAHDADLVVYMPINDIMKCVPAGSEIRSIDKEAFAEGRGSHVLQPHLRTGFL</sequence>
<proteinExistence type="predicted"/>
<keyword evidence="2" id="KW-1185">Reference proteome</keyword>
<comment type="caution">
    <text evidence="1">The sequence shown here is derived from an EMBL/GenBank/DDBJ whole genome shotgun (WGS) entry which is preliminary data.</text>
</comment>
<dbReference type="Proteomes" id="UP000825890">
    <property type="component" value="Unassembled WGS sequence"/>
</dbReference>
<dbReference type="OrthoDB" id="10362197at2759"/>
<name>A0A9P3C509_9PEZI</name>
<dbReference type="RefSeq" id="XP_044651031.1">
    <property type="nucleotide sequence ID" value="XM_044795096.1"/>
</dbReference>
<dbReference type="GeneID" id="68285590"/>
<reference evidence="1 2" key="1">
    <citation type="submission" date="2021-01" db="EMBL/GenBank/DDBJ databases">
        <title>Cercospora kikuchii MAFF 305040 whole genome shotgun sequence.</title>
        <authorList>
            <person name="Kashiwa T."/>
            <person name="Suzuki T."/>
        </authorList>
    </citation>
    <scope>NUCLEOTIDE SEQUENCE [LARGE SCALE GENOMIC DNA]</scope>
    <source>
        <strain evidence="1 2">MAFF 305040</strain>
    </source>
</reference>
<dbReference type="AlphaFoldDB" id="A0A9P3C509"/>
<dbReference type="EMBL" id="BOLY01000001">
    <property type="protein sequence ID" value="GIZ36544.1"/>
    <property type="molecule type" value="Genomic_DNA"/>
</dbReference>
<accession>A0A9P3C509</accession>
<evidence type="ECO:0000313" key="1">
    <source>
        <dbReference type="EMBL" id="GIZ36544.1"/>
    </source>
</evidence>